<reference evidence="12 13" key="1">
    <citation type="submission" date="2016-10" db="EMBL/GenBank/DDBJ databases">
        <authorList>
            <person name="de Groot N.N."/>
        </authorList>
    </citation>
    <scope>NUCLEOTIDE SEQUENCE [LARGE SCALE GENOMIC DNA]</scope>
    <source>
        <strain evidence="12 13">DSM 44778</strain>
    </source>
</reference>
<evidence type="ECO:0000259" key="10">
    <source>
        <dbReference type="Pfam" id="PF12323"/>
    </source>
</evidence>
<dbReference type="GO" id="GO:0032196">
    <property type="term" value="P:transposition"/>
    <property type="evidence" value="ECO:0007669"/>
    <property type="project" value="UniProtKB-KW"/>
</dbReference>
<sequence length="361" mass="42258">MLKTYKFKLEPTVQQIEIIEQTLYLCRWLYNSMLEQRKLAYKLRDISLTFYTQNKELPKVKEEFPEFKQVNAQVLQDVCQRLDKTFKSFFRRLKNGEKAGFPRFKGKNRYDSITYPQPYPKGGFKIEGKYLKLSKIGNVRIKLHRQIEGKIKTCTIKRKNGKYYACFACEIEPEPQTTEKQVGVDLGVKHLAITSEGEFFEHPKYLRKAEKRLKYLQRMVSRRKKGSNRRRKAVAMLAKCHEYIANQRRDTAHKISRYLVNHYDLIAFEDLNIKGMVKNHHLAKSIADAGWRMLIQFTTYKAEYAGKKVVLVDPHNTSQACSECGQIVKKTLNERTHKCPCGYIADRDVNAARNILKKALA</sequence>
<dbReference type="EMBL" id="FORR01000050">
    <property type="protein sequence ID" value="SFJ94342.1"/>
    <property type="molecule type" value="Genomic_DNA"/>
</dbReference>
<dbReference type="RefSeq" id="WP_093231497.1">
    <property type="nucleotide sequence ID" value="NZ_FORR01000025.1"/>
</dbReference>
<evidence type="ECO:0000256" key="6">
    <source>
        <dbReference type="ARBA" id="ARBA00023125"/>
    </source>
</evidence>
<feature type="domain" description="Cas12f1-like TNB" evidence="9">
    <location>
        <begin position="291"/>
        <end position="355"/>
    </location>
</feature>
<evidence type="ECO:0000256" key="1">
    <source>
        <dbReference type="ARBA" id="ARBA00008761"/>
    </source>
</evidence>
<dbReference type="Pfam" id="PF07282">
    <property type="entry name" value="Cas12f1-like_TNB"/>
    <property type="match status" value="1"/>
</dbReference>
<keyword evidence="6" id="KW-0238">DNA-binding</keyword>
<dbReference type="Pfam" id="PF12323">
    <property type="entry name" value="HTH_OrfB_IS605"/>
    <property type="match status" value="1"/>
</dbReference>
<evidence type="ECO:0000259" key="8">
    <source>
        <dbReference type="Pfam" id="PF01385"/>
    </source>
</evidence>
<dbReference type="PANTHER" id="PTHR30405">
    <property type="entry name" value="TRANSPOSASE"/>
    <property type="match status" value="1"/>
</dbReference>
<keyword evidence="7" id="KW-0233">DNA recombination</keyword>
<dbReference type="AlphaFoldDB" id="A0A1I3VGN2"/>
<name>A0A1I3VGN2_9BACL</name>
<evidence type="ECO:0000256" key="2">
    <source>
        <dbReference type="ARBA" id="ARBA00011044"/>
    </source>
</evidence>
<protein>
    <submittedName>
        <fullName evidence="12">Putative transposase</fullName>
    </submittedName>
</protein>
<dbReference type="STRING" id="46223.SAMN05421852_1251"/>
<comment type="similarity">
    <text evidence="2">In the N-terminal section; belongs to the transposase 2 family.</text>
</comment>
<keyword evidence="4" id="KW-0479">Metal-binding</keyword>
<dbReference type="NCBIfam" id="NF040570">
    <property type="entry name" value="guided_TnpB"/>
    <property type="match status" value="1"/>
</dbReference>
<dbReference type="GO" id="GO:0006310">
    <property type="term" value="P:DNA recombination"/>
    <property type="evidence" value="ECO:0007669"/>
    <property type="project" value="UniProtKB-KW"/>
</dbReference>
<feature type="domain" description="Transposase putative helix-turn-helix" evidence="10">
    <location>
        <begin position="1"/>
        <end position="43"/>
    </location>
</feature>
<dbReference type="Pfam" id="PF01385">
    <property type="entry name" value="OrfB_IS605"/>
    <property type="match status" value="1"/>
</dbReference>
<dbReference type="PANTHER" id="PTHR30405:SF11">
    <property type="entry name" value="RNA-GUIDED DNA ENDONUCLEASE RV2885C-RELATED"/>
    <property type="match status" value="1"/>
</dbReference>
<comment type="similarity">
    <text evidence="1">In the C-terminal section; belongs to the transposase 35 family.</text>
</comment>
<accession>A0A1I3VGN2</accession>
<dbReference type="NCBIfam" id="TIGR01766">
    <property type="entry name" value="IS200/IS605 family accessory protein TnpB-like domain"/>
    <property type="match status" value="1"/>
</dbReference>
<keyword evidence="13" id="KW-1185">Reference proteome</keyword>
<evidence type="ECO:0000256" key="3">
    <source>
        <dbReference type="ARBA" id="ARBA00022578"/>
    </source>
</evidence>
<evidence type="ECO:0000313" key="13">
    <source>
        <dbReference type="Proteomes" id="UP000199545"/>
    </source>
</evidence>
<dbReference type="OrthoDB" id="56768at2"/>
<dbReference type="InterPro" id="IPR010095">
    <property type="entry name" value="Cas12f1-like_TNB"/>
</dbReference>
<dbReference type="InterPro" id="IPR001959">
    <property type="entry name" value="Transposase"/>
</dbReference>
<dbReference type="EMBL" id="FORR01000025">
    <property type="protein sequence ID" value="SFJ82386.1"/>
    <property type="molecule type" value="Genomic_DNA"/>
</dbReference>
<organism evidence="12 13">
    <name type="scientific">Thermoflavimicrobium dichotomicum</name>
    <dbReference type="NCBI Taxonomy" id="46223"/>
    <lineage>
        <taxon>Bacteria</taxon>
        <taxon>Bacillati</taxon>
        <taxon>Bacillota</taxon>
        <taxon>Bacilli</taxon>
        <taxon>Bacillales</taxon>
        <taxon>Thermoactinomycetaceae</taxon>
        <taxon>Thermoflavimicrobium</taxon>
    </lineage>
</organism>
<dbReference type="Proteomes" id="UP000199545">
    <property type="component" value="Unassembled WGS sequence"/>
</dbReference>
<evidence type="ECO:0000313" key="11">
    <source>
        <dbReference type="EMBL" id="SFJ82386.1"/>
    </source>
</evidence>
<dbReference type="GO" id="GO:0046872">
    <property type="term" value="F:metal ion binding"/>
    <property type="evidence" value="ECO:0007669"/>
    <property type="project" value="UniProtKB-KW"/>
</dbReference>
<gene>
    <name evidence="11" type="ORF">SAMN05421852_1251</name>
    <name evidence="12" type="ORF">SAMN05421852_1504</name>
</gene>
<keyword evidence="5" id="KW-0862">Zinc</keyword>
<dbReference type="InterPro" id="IPR051399">
    <property type="entry name" value="RNA-guided_DNA_endo/Transpos"/>
</dbReference>
<proteinExistence type="inferred from homology"/>
<keyword evidence="3" id="KW-0815">Transposition</keyword>
<evidence type="ECO:0000256" key="7">
    <source>
        <dbReference type="ARBA" id="ARBA00023172"/>
    </source>
</evidence>
<evidence type="ECO:0000256" key="4">
    <source>
        <dbReference type="ARBA" id="ARBA00022723"/>
    </source>
</evidence>
<evidence type="ECO:0000313" key="12">
    <source>
        <dbReference type="EMBL" id="SFJ94342.1"/>
    </source>
</evidence>
<evidence type="ECO:0000256" key="5">
    <source>
        <dbReference type="ARBA" id="ARBA00022833"/>
    </source>
</evidence>
<feature type="domain" description="Probable transposase IS891/IS1136/IS1341" evidence="8">
    <location>
        <begin position="169"/>
        <end position="279"/>
    </location>
</feature>
<dbReference type="GO" id="GO:0003677">
    <property type="term" value="F:DNA binding"/>
    <property type="evidence" value="ECO:0007669"/>
    <property type="project" value="UniProtKB-KW"/>
</dbReference>
<evidence type="ECO:0000259" key="9">
    <source>
        <dbReference type="Pfam" id="PF07282"/>
    </source>
</evidence>
<dbReference type="InterPro" id="IPR021027">
    <property type="entry name" value="Transposase_put_HTH"/>
</dbReference>